<dbReference type="InterPro" id="IPR019888">
    <property type="entry name" value="Tscrpt_reg_AsnC-like"/>
</dbReference>
<comment type="caution">
    <text evidence="5">The sequence shown here is derived from an EMBL/GenBank/DDBJ whole genome shotgun (WGS) entry which is preliminary data.</text>
</comment>
<evidence type="ECO:0000313" key="6">
    <source>
        <dbReference type="Proteomes" id="UP000036756"/>
    </source>
</evidence>
<protein>
    <submittedName>
        <fullName evidence="5">HTH-type transcriptional regulator LrpB</fullName>
    </submittedName>
</protein>
<evidence type="ECO:0000313" key="5">
    <source>
        <dbReference type="EMBL" id="KMT21982.1"/>
    </source>
</evidence>
<dbReference type="SUPFAM" id="SSF54909">
    <property type="entry name" value="Dimeric alpha+beta barrel"/>
    <property type="match status" value="1"/>
</dbReference>
<name>A0A0J8D7X6_CLOCY</name>
<dbReference type="Gene3D" id="1.10.10.10">
    <property type="entry name" value="Winged helix-like DNA-binding domain superfamily/Winged helix DNA-binding domain"/>
    <property type="match status" value="1"/>
</dbReference>
<keyword evidence="2" id="KW-0238">DNA-binding</keyword>
<keyword evidence="3" id="KW-0804">Transcription</keyword>
<dbReference type="PANTHER" id="PTHR30154">
    <property type="entry name" value="LEUCINE-RESPONSIVE REGULATORY PROTEIN"/>
    <property type="match status" value="1"/>
</dbReference>
<accession>A0A0J8D7X6</accession>
<dbReference type="InterPro" id="IPR036388">
    <property type="entry name" value="WH-like_DNA-bd_sf"/>
</dbReference>
<feature type="domain" description="HTH asnC-type" evidence="4">
    <location>
        <begin position="3"/>
        <end position="82"/>
    </location>
</feature>
<keyword evidence="1" id="KW-0805">Transcription regulation</keyword>
<dbReference type="PATRIC" id="fig|1121307.3.peg.1606"/>
<dbReference type="InterPro" id="IPR000485">
    <property type="entry name" value="AsnC-type_HTH_dom"/>
</dbReference>
<evidence type="ECO:0000256" key="1">
    <source>
        <dbReference type="ARBA" id="ARBA00023015"/>
    </source>
</evidence>
<dbReference type="STRING" id="1121307.CLCY_3c02530"/>
<dbReference type="SMART" id="SM00344">
    <property type="entry name" value="HTH_ASNC"/>
    <property type="match status" value="1"/>
</dbReference>
<dbReference type="Proteomes" id="UP000036756">
    <property type="component" value="Unassembled WGS sequence"/>
</dbReference>
<evidence type="ECO:0000259" key="4">
    <source>
        <dbReference type="PROSITE" id="PS50956"/>
    </source>
</evidence>
<dbReference type="GO" id="GO:0043565">
    <property type="term" value="F:sequence-specific DNA binding"/>
    <property type="evidence" value="ECO:0007669"/>
    <property type="project" value="InterPro"/>
</dbReference>
<dbReference type="Pfam" id="PF13412">
    <property type="entry name" value="HTH_24"/>
    <property type="match status" value="1"/>
</dbReference>
<dbReference type="PANTHER" id="PTHR30154:SF55">
    <property type="entry name" value="HTH-TYPE TRANSCRIPTIONAL REGULATOR LRPB"/>
    <property type="match status" value="1"/>
</dbReference>
<dbReference type="PRINTS" id="PR00033">
    <property type="entry name" value="HTHASNC"/>
</dbReference>
<dbReference type="SUPFAM" id="SSF46785">
    <property type="entry name" value="Winged helix' DNA-binding domain"/>
    <property type="match status" value="1"/>
</dbReference>
<sequence length="138" mass="16000">MMIDEIDFKILNILKKNSKVKWKDIGNEIHMTGQAVGMRIKRLEEKEIIKAYTILIDELKICKCYIAFITVIMKSNNHAGFQIYIKNEPSIIEAHRISGDGCYMLKVKVESEEELNILLDDVLKHGNYRLNISISMIK</sequence>
<dbReference type="EMBL" id="LFVU01000026">
    <property type="protein sequence ID" value="KMT21982.1"/>
    <property type="molecule type" value="Genomic_DNA"/>
</dbReference>
<organism evidence="5 6">
    <name type="scientific">Clostridium cylindrosporum DSM 605</name>
    <dbReference type="NCBI Taxonomy" id="1121307"/>
    <lineage>
        <taxon>Bacteria</taxon>
        <taxon>Bacillati</taxon>
        <taxon>Bacillota</taxon>
        <taxon>Clostridia</taxon>
        <taxon>Eubacteriales</taxon>
        <taxon>Clostridiaceae</taxon>
        <taxon>Clostridium</taxon>
    </lineage>
</organism>
<keyword evidence="6" id="KW-1185">Reference proteome</keyword>
<dbReference type="Pfam" id="PF01037">
    <property type="entry name" value="AsnC_trans_reg"/>
    <property type="match status" value="1"/>
</dbReference>
<dbReference type="OrthoDB" id="66249at2"/>
<dbReference type="InterPro" id="IPR011008">
    <property type="entry name" value="Dimeric_a/b-barrel"/>
</dbReference>
<dbReference type="GO" id="GO:0005829">
    <property type="term" value="C:cytosol"/>
    <property type="evidence" value="ECO:0007669"/>
    <property type="project" value="TreeGrafter"/>
</dbReference>
<dbReference type="PROSITE" id="PS50956">
    <property type="entry name" value="HTH_ASNC_2"/>
    <property type="match status" value="1"/>
</dbReference>
<evidence type="ECO:0000256" key="3">
    <source>
        <dbReference type="ARBA" id="ARBA00023163"/>
    </source>
</evidence>
<reference evidence="5 6" key="1">
    <citation type="submission" date="2015-06" db="EMBL/GenBank/DDBJ databases">
        <title>Draft genome sequence of the purine-degrading Clostridium cylindrosporum HC-1 (DSM 605).</title>
        <authorList>
            <person name="Poehlein A."/>
            <person name="Schiel-Bengelsdorf B."/>
            <person name="Bengelsdorf F."/>
            <person name="Daniel R."/>
            <person name="Duerre P."/>
        </authorList>
    </citation>
    <scope>NUCLEOTIDE SEQUENCE [LARGE SCALE GENOMIC DNA]</scope>
    <source>
        <strain evidence="5 6">DSM 605</strain>
    </source>
</reference>
<dbReference type="InterPro" id="IPR019887">
    <property type="entry name" value="Tscrpt_reg_AsnC/Lrp_C"/>
</dbReference>
<dbReference type="Gene3D" id="3.30.70.920">
    <property type="match status" value="1"/>
</dbReference>
<proteinExistence type="predicted"/>
<evidence type="ECO:0000256" key="2">
    <source>
        <dbReference type="ARBA" id="ARBA00023125"/>
    </source>
</evidence>
<dbReference type="AlphaFoldDB" id="A0A0J8D7X6"/>
<dbReference type="InterPro" id="IPR036390">
    <property type="entry name" value="WH_DNA-bd_sf"/>
</dbReference>
<gene>
    <name evidence="5" type="primary">lrpB</name>
    <name evidence="5" type="ORF">CLCY_3c02530</name>
</gene>
<dbReference type="GO" id="GO:0043200">
    <property type="term" value="P:response to amino acid"/>
    <property type="evidence" value="ECO:0007669"/>
    <property type="project" value="TreeGrafter"/>
</dbReference>